<name>A0AAV6U218_9ARAC</name>
<gene>
    <name evidence="11" type="ORF">JTE90_025113</name>
</gene>
<reference evidence="11 12" key="1">
    <citation type="journal article" date="2022" name="Nat. Ecol. Evol.">
        <title>A masculinizing supergene underlies an exaggerated male reproductive morph in a spider.</title>
        <authorList>
            <person name="Hendrickx F."/>
            <person name="De Corte Z."/>
            <person name="Sonet G."/>
            <person name="Van Belleghem S.M."/>
            <person name="Kostlbacher S."/>
            <person name="Vangestel C."/>
        </authorList>
    </citation>
    <scope>NUCLEOTIDE SEQUENCE [LARGE SCALE GENOMIC DNA]</scope>
    <source>
        <strain evidence="11">W744_W776</strain>
    </source>
</reference>
<evidence type="ECO:0000256" key="9">
    <source>
        <dbReference type="PROSITE-ProRule" id="PRU00042"/>
    </source>
</evidence>
<dbReference type="GO" id="GO:0000981">
    <property type="term" value="F:DNA-binding transcription factor activity, RNA polymerase II-specific"/>
    <property type="evidence" value="ECO:0007669"/>
    <property type="project" value="TreeGrafter"/>
</dbReference>
<feature type="domain" description="C2H2-type" evidence="10">
    <location>
        <begin position="137"/>
        <end position="164"/>
    </location>
</feature>
<dbReference type="PROSITE" id="PS50157">
    <property type="entry name" value="ZINC_FINGER_C2H2_2"/>
    <property type="match status" value="6"/>
</dbReference>
<keyword evidence="7" id="KW-0804">Transcription</keyword>
<dbReference type="SMART" id="SM00355">
    <property type="entry name" value="ZnF_C2H2"/>
    <property type="match status" value="6"/>
</dbReference>
<organism evidence="11 12">
    <name type="scientific">Oedothorax gibbosus</name>
    <dbReference type="NCBI Taxonomy" id="931172"/>
    <lineage>
        <taxon>Eukaryota</taxon>
        <taxon>Metazoa</taxon>
        <taxon>Ecdysozoa</taxon>
        <taxon>Arthropoda</taxon>
        <taxon>Chelicerata</taxon>
        <taxon>Arachnida</taxon>
        <taxon>Araneae</taxon>
        <taxon>Araneomorphae</taxon>
        <taxon>Entelegynae</taxon>
        <taxon>Araneoidea</taxon>
        <taxon>Linyphiidae</taxon>
        <taxon>Erigoninae</taxon>
        <taxon>Oedothorax</taxon>
    </lineage>
</organism>
<comment type="subcellular location">
    <subcellularLocation>
        <location evidence="1">Nucleus</location>
    </subcellularLocation>
</comment>
<dbReference type="FunFam" id="3.30.160.60:FF:002343">
    <property type="entry name" value="Zinc finger protein 33A"/>
    <property type="match status" value="1"/>
</dbReference>
<dbReference type="InterPro" id="IPR036236">
    <property type="entry name" value="Znf_C2H2_sf"/>
</dbReference>
<keyword evidence="12" id="KW-1185">Reference proteome</keyword>
<keyword evidence="8" id="KW-0539">Nucleus</keyword>
<dbReference type="PROSITE" id="PS00028">
    <property type="entry name" value="ZINC_FINGER_C2H2_1"/>
    <property type="match status" value="3"/>
</dbReference>
<dbReference type="FunFam" id="3.30.160.60:FF:000446">
    <property type="entry name" value="Zinc finger protein"/>
    <property type="match status" value="1"/>
</dbReference>
<evidence type="ECO:0000256" key="4">
    <source>
        <dbReference type="ARBA" id="ARBA00022771"/>
    </source>
</evidence>
<feature type="domain" description="C2H2-type" evidence="10">
    <location>
        <begin position="185"/>
        <end position="212"/>
    </location>
</feature>
<proteinExistence type="predicted"/>
<dbReference type="EMBL" id="JAFNEN010000710">
    <property type="protein sequence ID" value="KAG8178230.1"/>
    <property type="molecule type" value="Genomic_DNA"/>
</dbReference>
<dbReference type="GO" id="GO:0005634">
    <property type="term" value="C:nucleus"/>
    <property type="evidence" value="ECO:0007669"/>
    <property type="project" value="UniProtKB-SubCell"/>
</dbReference>
<accession>A0AAV6U218</accession>
<feature type="domain" description="C2H2-type" evidence="10">
    <location>
        <begin position="16"/>
        <end position="43"/>
    </location>
</feature>
<protein>
    <recommendedName>
        <fullName evidence="10">C2H2-type domain-containing protein</fullName>
    </recommendedName>
</protein>
<evidence type="ECO:0000256" key="1">
    <source>
        <dbReference type="ARBA" id="ARBA00004123"/>
    </source>
</evidence>
<dbReference type="Pfam" id="PF00096">
    <property type="entry name" value="zf-C2H2"/>
    <property type="match status" value="1"/>
</dbReference>
<dbReference type="GO" id="GO:0008270">
    <property type="term" value="F:zinc ion binding"/>
    <property type="evidence" value="ECO:0007669"/>
    <property type="project" value="UniProtKB-KW"/>
</dbReference>
<evidence type="ECO:0000256" key="7">
    <source>
        <dbReference type="ARBA" id="ARBA00023163"/>
    </source>
</evidence>
<dbReference type="Gene3D" id="3.30.160.60">
    <property type="entry name" value="Classic Zinc Finger"/>
    <property type="match status" value="5"/>
</dbReference>
<evidence type="ECO:0000256" key="6">
    <source>
        <dbReference type="ARBA" id="ARBA00023015"/>
    </source>
</evidence>
<evidence type="ECO:0000259" key="10">
    <source>
        <dbReference type="PROSITE" id="PS50157"/>
    </source>
</evidence>
<feature type="domain" description="C2H2-type" evidence="10">
    <location>
        <begin position="213"/>
        <end position="240"/>
    </location>
</feature>
<dbReference type="Pfam" id="PF13465">
    <property type="entry name" value="zf-H2C2_2"/>
    <property type="match status" value="1"/>
</dbReference>
<evidence type="ECO:0000313" key="11">
    <source>
        <dbReference type="EMBL" id="KAG8178230.1"/>
    </source>
</evidence>
<feature type="domain" description="C2H2-type" evidence="10">
    <location>
        <begin position="109"/>
        <end position="136"/>
    </location>
</feature>
<keyword evidence="2" id="KW-0479">Metal-binding</keyword>
<dbReference type="PANTHER" id="PTHR24394:SF44">
    <property type="entry name" value="ZINC FINGER PROTEIN 271-LIKE"/>
    <property type="match status" value="1"/>
</dbReference>
<dbReference type="PANTHER" id="PTHR24394">
    <property type="entry name" value="ZINC FINGER PROTEIN"/>
    <property type="match status" value="1"/>
</dbReference>
<keyword evidence="6" id="KW-0805">Transcription regulation</keyword>
<keyword evidence="5" id="KW-0862">Zinc</keyword>
<feature type="domain" description="C2H2-type" evidence="10">
    <location>
        <begin position="44"/>
        <end position="71"/>
    </location>
</feature>
<evidence type="ECO:0000256" key="5">
    <source>
        <dbReference type="ARBA" id="ARBA00022833"/>
    </source>
</evidence>
<keyword evidence="3" id="KW-0677">Repeat</keyword>
<dbReference type="Proteomes" id="UP000827092">
    <property type="component" value="Unassembled WGS sequence"/>
</dbReference>
<evidence type="ECO:0000256" key="3">
    <source>
        <dbReference type="ARBA" id="ARBA00022737"/>
    </source>
</evidence>
<keyword evidence="4 9" id="KW-0863">Zinc-finger</keyword>
<evidence type="ECO:0000313" key="12">
    <source>
        <dbReference type="Proteomes" id="UP000827092"/>
    </source>
</evidence>
<dbReference type="Pfam" id="PF13894">
    <property type="entry name" value="zf-C2H2_4"/>
    <property type="match status" value="1"/>
</dbReference>
<comment type="caution">
    <text evidence="11">The sequence shown here is derived from an EMBL/GenBank/DDBJ whole genome shotgun (WGS) entry which is preliminary data.</text>
</comment>
<evidence type="ECO:0000256" key="8">
    <source>
        <dbReference type="ARBA" id="ARBA00023242"/>
    </source>
</evidence>
<dbReference type="FunFam" id="3.30.160.60:FF:000130">
    <property type="entry name" value="Spalt-like transcription factor 4"/>
    <property type="match status" value="1"/>
</dbReference>
<dbReference type="SUPFAM" id="SSF57667">
    <property type="entry name" value="beta-beta-alpha zinc fingers"/>
    <property type="match status" value="3"/>
</dbReference>
<evidence type="ECO:0000256" key="2">
    <source>
        <dbReference type="ARBA" id="ARBA00022723"/>
    </source>
</evidence>
<dbReference type="InterPro" id="IPR013087">
    <property type="entry name" value="Znf_C2H2_type"/>
</dbReference>
<sequence length="241" mass="27945">MLLFMPQPRRKKVVMSKCPHCTYQTMKLCNYQRHMRIHTGERPFKCYLCPKSFKENRDLRMHLVTHASGDGYLSGSAQPPKLANDSCENIYFGFKHSNVRSSAKQRKLHQCTYCPYTTIYSSHMQKHMFTHNGSKPFVCGVCGKAFTQKANLKVHAITHLRRNGNEQNGFKHSNSRSSAKQRKLHRCTYCPYTTIYSSHMQNHLFVHEGLKPFVCPVCGKGFTQKGSLKFHSITHLQKKWN</sequence>
<dbReference type="AlphaFoldDB" id="A0AAV6U218"/>